<accession>A0A4Z1GP00</accession>
<dbReference type="Proteomes" id="UP000297814">
    <property type="component" value="Unassembled WGS sequence"/>
</dbReference>
<evidence type="ECO:0000313" key="1">
    <source>
        <dbReference type="EMBL" id="TGO37192.1"/>
    </source>
</evidence>
<dbReference type="EMBL" id="PQXK01000103">
    <property type="protein sequence ID" value="TGO37192.1"/>
    <property type="molecule type" value="Genomic_DNA"/>
</dbReference>
<protein>
    <submittedName>
        <fullName evidence="1">Uncharacterized protein</fullName>
    </submittedName>
</protein>
<keyword evidence="2" id="KW-1185">Reference proteome</keyword>
<organism evidence="1 2">
    <name type="scientific">Botrytis hyacinthi</name>
    <dbReference type="NCBI Taxonomy" id="278943"/>
    <lineage>
        <taxon>Eukaryota</taxon>
        <taxon>Fungi</taxon>
        <taxon>Dikarya</taxon>
        <taxon>Ascomycota</taxon>
        <taxon>Pezizomycotina</taxon>
        <taxon>Leotiomycetes</taxon>
        <taxon>Helotiales</taxon>
        <taxon>Sclerotiniaceae</taxon>
        <taxon>Botrytis</taxon>
    </lineage>
</organism>
<dbReference type="AlphaFoldDB" id="A0A4Z1GP00"/>
<proteinExistence type="predicted"/>
<sequence length="119" mass="13409">MLMAIDLAKLACVPRNTHYIKVAKPRASRAGAVKVVEIDPEVANNDDEDPDTIKKSVQKGVHSLNIEKWRTVTSRKIICLGWYSPSNSRVHAWMLRTSALSIRFCNRIMTVTSYCVGTY</sequence>
<reference evidence="1 2" key="1">
    <citation type="submission" date="2017-12" db="EMBL/GenBank/DDBJ databases">
        <title>Comparative genomics of Botrytis spp.</title>
        <authorList>
            <person name="Valero-Jimenez C.A."/>
            <person name="Tapia P."/>
            <person name="Veloso J."/>
            <person name="Silva-Moreno E."/>
            <person name="Staats M."/>
            <person name="Valdes J.H."/>
            <person name="Van Kan J.A.L."/>
        </authorList>
    </citation>
    <scope>NUCLEOTIDE SEQUENCE [LARGE SCALE GENOMIC DNA]</scope>
    <source>
        <strain evidence="1 2">Bh0001</strain>
    </source>
</reference>
<gene>
    <name evidence="1" type="ORF">BHYA_0103g00130</name>
</gene>
<comment type="caution">
    <text evidence="1">The sequence shown here is derived from an EMBL/GenBank/DDBJ whole genome shotgun (WGS) entry which is preliminary data.</text>
</comment>
<evidence type="ECO:0000313" key="2">
    <source>
        <dbReference type="Proteomes" id="UP000297814"/>
    </source>
</evidence>
<name>A0A4Z1GP00_9HELO</name>